<dbReference type="AlphaFoldDB" id="A0A9X2XSM8"/>
<keyword evidence="1" id="KW-0472">Membrane</keyword>
<dbReference type="RefSeq" id="WP_279295615.1">
    <property type="nucleotide sequence ID" value="NZ_JAOTIF010000001.1"/>
</dbReference>
<gene>
    <name evidence="2" type="ORF">OCK74_03555</name>
</gene>
<accession>A0A9X2XSM8</accession>
<dbReference type="EMBL" id="JAOTIF010000001">
    <property type="protein sequence ID" value="MCU7548171.1"/>
    <property type="molecule type" value="Genomic_DNA"/>
</dbReference>
<keyword evidence="3" id="KW-1185">Reference proteome</keyword>
<reference evidence="2" key="2">
    <citation type="submission" date="2023-04" db="EMBL/GenBank/DDBJ databases">
        <title>Paracnuella aquatica gen. nov., sp. nov., a member of the family Chitinophagaceae isolated from a hot spring.</title>
        <authorList>
            <person name="Wang C."/>
        </authorList>
    </citation>
    <scope>NUCLEOTIDE SEQUENCE</scope>
    <source>
        <strain evidence="2">LB-8</strain>
    </source>
</reference>
<name>A0A9X2XSM8_9BACT</name>
<evidence type="ECO:0000313" key="2">
    <source>
        <dbReference type="EMBL" id="MCU7548171.1"/>
    </source>
</evidence>
<proteinExistence type="predicted"/>
<evidence type="ECO:0000313" key="3">
    <source>
        <dbReference type="Proteomes" id="UP001155483"/>
    </source>
</evidence>
<keyword evidence="1" id="KW-1133">Transmembrane helix</keyword>
<protein>
    <submittedName>
        <fullName evidence="2">Uncharacterized protein</fullName>
    </submittedName>
</protein>
<sequence>MQHYFDPMTRVGMITSTVLTVWANIRSEDLLKTAILAAVGAVVSFLVSQVLKAVMRWIKR</sequence>
<organism evidence="2 3">
    <name type="scientific">Paraflavisolibacter caeni</name>
    <dbReference type="NCBI Taxonomy" id="2982496"/>
    <lineage>
        <taxon>Bacteria</taxon>
        <taxon>Pseudomonadati</taxon>
        <taxon>Bacteroidota</taxon>
        <taxon>Chitinophagia</taxon>
        <taxon>Chitinophagales</taxon>
        <taxon>Chitinophagaceae</taxon>
        <taxon>Paraflavisolibacter</taxon>
    </lineage>
</organism>
<comment type="caution">
    <text evidence="2">The sequence shown here is derived from an EMBL/GenBank/DDBJ whole genome shotgun (WGS) entry which is preliminary data.</text>
</comment>
<dbReference type="Proteomes" id="UP001155483">
    <property type="component" value="Unassembled WGS sequence"/>
</dbReference>
<keyword evidence="1" id="KW-0812">Transmembrane</keyword>
<reference evidence="2" key="1">
    <citation type="submission" date="2022-09" db="EMBL/GenBank/DDBJ databases">
        <authorList>
            <person name="Yuan C."/>
            <person name="Ke Z."/>
        </authorList>
    </citation>
    <scope>NUCLEOTIDE SEQUENCE</scope>
    <source>
        <strain evidence="2">LB-8</strain>
    </source>
</reference>
<evidence type="ECO:0000256" key="1">
    <source>
        <dbReference type="SAM" id="Phobius"/>
    </source>
</evidence>
<feature type="transmembrane region" description="Helical" evidence="1">
    <location>
        <begin position="31"/>
        <end position="51"/>
    </location>
</feature>